<evidence type="ECO:0000313" key="2">
    <source>
        <dbReference type="EMBL" id="KAK3683318.1"/>
    </source>
</evidence>
<dbReference type="AlphaFoldDB" id="A0AAE0X2J8"/>
<name>A0AAE0X2J8_9PEZI</name>
<evidence type="ECO:0000256" key="1">
    <source>
        <dbReference type="SAM" id="MobiDB-lite"/>
    </source>
</evidence>
<gene>
    <name evidence="2" type="ORF">B0T22DRAFT_483186</name>
</gene>
<evidence type="ECO:0000313" key="3">
    <source>
        <dbReference type="Proteomes" id="UP001270362"/>
    </source>
</evidence>
<feature type="region of interest" description="Disordered" evidence="1">
    <location>
        <begin position="1"/>
        <end position="90"/>
    </location>
</feature>
<protein>
    <submittedName>
        <fullName evidence="2">Uncharacterized protein</fullName>
    </submittedName>
</protein>
<keyword evidence="3" id="KW-1185">Reference proteome</keyword>
<proteinExistence type="predicted"/>
<dbReference type="EMBL" id="JAULSO010000004">
    <property type="protein sequence ID" value="KAK3683318.1"/>
    <property type="molecule type" value="Genomic_DNA"/>
</dbReference>
<reference evidence="2" key="1">
    <citation type="journal article" date="2023" name="Mol. Phylogenet. Evol.">
        <title>Genome-scale phylogeny and comparative genomics of the fungal order Sordariales.</title>
        <authorList>
            <person name="Hensen N."/>
            <person name="Bonometti L."/>
            <person name="Westerberg I."/>
            <person name="Brannstrom I.O."/>
            <person name="Guillou S."/>
            <person name="Cros-Aarteil S."/>
            <person name="Calhoun S."/>
            <person name="Haridas S."/>
            <person name="Kuo A."/>
            <person name="Mondo S."/>
            <person name="Pangilinan J."/>
            <person name="Riley R."/>
            <person name="LaButti K."/>
            <person name="Andreopoulos B."/>
            <person name="Lipzen A."/>
            <person name="Chen C."/>
            <person name="Yan M."/>
            <person name="Daum C."/>
            <person name="Ng V."/>
            <person name="Clum A."/>
            <person name="Steindorff A."/>
            <person name="Ohm R.A."/>
            <person name="Martin F."/>
            <person name="Silar P."/>
            <person name="Natvig D.O."/>
            <person name="Lalanne C."/>
            <person name="Gautier V."/>
            <person name="Ament-Velasquez S.L."/>
            <person name="Kruys A."/>
            <person name="Hutchinson M.I."/>
            <person name="Powell A.J."/>
            <person name="Barry K."/>
            <person name="Miller A.N."/>
            <person name="Grigoriev I.V."/>
            <person name="Debuchy R."/>
            <person name="Gladieux P."/>
            <person name="Hiltunen Thoren M."/>
            <person name="Johannesson H."/>
        </authorList>
    </citation>
    <scope>NUCLEOTIDE SEQUENCE</scope>
    <source>
        <strain evidence="2">CBS 314.62</strain>
    </source>
</reference>
<sequence>MDSGVGDTGNHQLNGENHSADAAPQDSNQDDIGIRTDGQPNVPPAASMIHQGPFGSMPGPQAPGQHPPHSTYFPGQTMPAPHHGAPETLNQESRGNMKMPDSRHGAVPGTIFFASVPGNPHGYRDLNKMIENERARLGGWRVNATFTIDAPSIDRETVIEAERFKENVRAHPPATLPPALVKDALMDALANFHPQSMYPYQSELYRRVFHCRELAIRTVALDGLPGHYGHAVSEIFERIRTLYSKILFREMGYAAFPERGAGPA</sequence>
<comment type="caution">
    <text evidence="2">The sequence shown here is derived from an EMBL/GenBank/DDBJ whole genome shotgun (WGS) entry which is preliminary data.</text>
</comment>
<reference evidence="2" key="2">
    <citation type="submission" date="2023-06" db="EMBL/GenBank/DDBJ databases">
        <authorList>
            <consortium name="Lawrence Berkeley National Laboratory"/>
            <person name="Haridas S."/>
            <person name="Hensen N."/>
            <person name="Bonometti L."/>
            <person name="Westerberg I."/>
            <person name="Brannstrom I.O."/>
            <person name="Guillou S."/>
            <person name="Cros-Aarteil S."/>
            <person name="Calhoun S."/>
            <person name="Kuo A."/>
            <person name="Mondo S."/>
            <person name="Pangilinan J."/>
            <person name="Riley R."/>
            <person name="Labutti K."/>
            <person name="Andreopoulos B."/>
            <person name="Lipzen A."/>
            <person name="Chen C."/>
            <person name="Yanf M."/>
            <person name="Daum C."/>
            <person name="Ng V."/>
            <person name="Clum A."/>
            <person name="Steindorff A."/>
            <person name="Ohm R."/>
            <person name="Martin F."/>
            <person name="Silar P."/>
            <person name="Natvig D."/>
            <person name="Lalanne C."/>
            <person name="Gautier V."/>
            <person name="Ament-Velasquez S.L."/>
            <person name="Kruys A."/>
            <person name="Hutchinson M.I."/>
            <person name="Powell A.J."/>
            <person name="Barry K."/>
            <person name="Miller A.N."/>
            <person name="Grigoriev I.V."/>
            <person name="Debuchy R."/>
            <person name="Gladieux P."/>
            <person name="Thoren M.H."/>
            <person name="Johannesson H."/>
        </authorList>
    </citation>
    <scope>NUCLEOTIDE SEQUENCE</scope>
    <source>
        <strain evidence="2">CBS 314.62</strain>
    </source>
</reference>
<dbReference type="Proteomes" id="UP001270362">
    <property type="component" value="Unassembled WGS sequence"/>
</dbReference>
<feature type="compositionally biased region" description="Low complexity" evidence="1">
    <location>
        <begin position="58"/>
        <end position="69"/>
    </location>
</feature>
<organism evidence="2 3">
    <name type="scientific">Podospora appendiculata</name>
    <dbReference type="NCBI Taxonomy" id="314037"/>
    <lineage>
        <taxon>Eukaryota</taxon>
        <taxon>Fungi</taxon>
        <taxon>Dikarya</taxon>
        <taxon>Ascomycota</taxon>
        <taxon>Pezizomycotina</taxon>
        <taxon>Sordariomycetes</taxon>
        <taxon>Sordariomycetidae</taxon>
        <taxon>Sordariales</taxon>
        <taxon>Podosporaceae</taxon>
        <taxon>Podospora</taxon>
    </lineage>
</organism>
<accession>A0AAE0X2J8</accession>